<organism evidence="3 4">
    <name type="scientific">Ceratocystis pirilliformis</name>
    <dbReference type="NCBI Taxonomy" id="259994"/>
    <lineage>
        <taxon>Eukaryota</taxon>
        <taxon>Fungi</taxon>
        <taxon>Dikarya</taxon>
        <taxon>Ascomycota</taxon>
        <taxon>Pezizomycotina</taxon>
        <taxon>Sordariomycetes</taxon>
        <taxon>Hypocreomycetidae</taxon>
        <taxon>Microascales</taxon>
        <taxon>Ceratocystidaceae</taxon>
        <taxon>Ceratocystis</taxon>
    </lineage>
</organism>
<dbReference type="InterPro" id="IPR036885">
    <property type="entry name" value="SWIB_MDM2_dom_sf"/>
</dbReference>
<name>A0ABR3ZA77_9PEZI</name>
<protein>
    <submittedName>
        <fullName evidence="3">Serine/threonine protein kinase</fullName>
        <ecNumber evidence="3">2.7.11.1</ecNumber>
    </submittedName>
</protein>
<sequence>MHGGQFRQFNAGTGGRGGRRGQNAANNAAAQAQLAQQQAAAAAAAAAQQAQAQAQAQAEMAKRRSQKPTDKNMPEGIENCIPDGELVEHYNKLRNYERRLDATITRKRLDALDSVNRYPKYWRSLRIWISNTVEDQPWQQTSLNVDSFDFSSTVDSTYKVKIQARLLADDMGPESKNGSDDDMDSDVQNKGDEAMEYHLPHFFRAMNVEFPQSYVPEQAVEWKRPDLPPNTASYAPLPEALCFDELSFRRNGDDNMNITINLTRHEEPERYLLSPDLAEIVDMTEGTRQEVAQALYEYISYFKLQEDEERRNFRCDDLLRKIVNSDVGHIPMLGDYITPQLKPLPPISLPYTIRVDKAFHSDPTPSVYDVRVLVEPPVKTQIVKFISHPSYATMLREVSGLDEQLASLIQAISVSKAKRTFFMSLANDPVNFLRKWISSQQRDLEVISGQTIRGSSGSGADTWRKGGPGSVWTTSAAQESVSILLSKQPRHR</sequence>
<keyword evidence="3" id="KW-0723">Serine/threonine-protein kinase</keyword>
<gene>
    <name evidence="3" type="primary">PKH1_2</name>
    <name evidence="3" type="ORF">Cpir12675_002289</name>
</gene>
<keyword evidence="3" id="KW-0808">Transferase</keyword>
<dbReference type="InterPro" id="IPR019835">
    <property type="entry name" value="SWIB_domain"/>
</dbReference>
<dbReference type="InterPro" id="IPR003121">
    <property type="entry name" value="SWIB_MDM2_domain"/>
</dbReference>
<feature type="region of interest" description="Disordered" evidence="1">
    <location>
        <begin position="56"/>
        <end position="80"/>
    </location>
</feature>
<dbReference type="SUPFAM" id="SSF47592">
    <property type="entry name" value="SWIB/MDM2 domain"/>
    <property type="match status" value="1"/>
</dbReference>
<evidence type="ECO:0000313" key="3">
    <source>
        <dbReference type="EMBL" id="KAL1897561.1"/>
    </source>
</evidence>
<reference evidence="3 4" key="1">
    <citation type="journal article" date="2024" name="IMA Fungus">
        <title>IMA Genome - F19 : A genome assembly and annotation guide to empower mycologists, including annotated draft genome sequences of Ceratocystis pirilliformis, Diaporthe australafricana, Fusarium ophioides, Paecilomyces lecythidis, and Sporothrix stenoceras.</title>
        <authorList>
            <person name="Aylward J."/>
            <person name="Wilson A.M."/>
            <person name="Visagie C.M."/>
            <person name="Spraker J."/>
            <person name="Barnes I."/>
            <person name="Buitendag C."/>
            <person name="Ceriani C."/>
            <person name="Del Mar Angel L."/>
            <person name="du Plessis D."/>
            <person name="Fuchs T."/>
            <person name="Gasser K."/>
            <person name="Kramer D."/>
            <person name="Li W."/>
            <person name="Munsamy K."/>
            <person name="Piso A."/>
            <person name="Price J.L."/>
            <person name="Sonnekus B."/>
            <person name="Thomas C."/>
            <person name="van der Nest A."/>
            <person name="van Dijk A."/>
            <person name="van Heerden A."/>
            <person name="van Vuuren N."/>
            <person name="Yilmaz N."/>
            <person name="Duong T.A."/>
            <person name="van der Merwe N.A."/>
            <person name="Wingfield M.J."/>
            <person name="Wingfield B.D."/>
        </authorList>
    </citation>
    <scope>NUCLEOTIDE SEQUENCE [LARGE SCALE GENOMIC DNA]</scope>
    <source>
        <strain evidence="3 4">CMW 12675</strain>
    </source>
</reference>
<dbReference type="CDD" id="cd10568">
    <property type="entry name" value="SWIB_like"/>
    <property type="match status" value="1"/>
</dbReference>
<dbReference type="EMBL" id="JAWDJO010000043">
    <property type="protein sequence ID" value="KAL1897561.1"/>
    <property type="molecule type" value="Genomic_DNA"/>
</dbReference>
<proteinExistence type="predicted"/>
<evidence type="ECO:0000259" key="2">
    <source>
        <dbReference type="PROSITE" id="PS51925"/>
    </source>
</evidence>
<feature type="domain" description="DM2" evidence="2">
    <location>
        <begin position="266"/>
        <end position="343"/>
    </location>
</feature>
<keyword evidence="4" id="KW-1185">Reference proteome</keyword>
<dbReference type="Gene3D" id="1.10.245.10">
    <property type="entry name" value="SWIB/MDM2 domain"/>
    <property type="match status" value="1"/>
</dbReference>
<dbReference type="EC" id="2.7.11.1" evidence="3"/>
<accession>A0ABR3ZA77</accession>
<dbReference type="PROSITE" id="PS51925">
    <property type="entry name" value="SWIB_MDM2"/>
    <property type="match status" value="1"/>
</dbReference>
<dbReference type="Pfam" id="PF02201">
    <property type="entry name" value="SWIB"/>
    <property type="match status" value="1"/>
</dbReference>
<dbReference type="SMART" id="SM00151">
    <property type="entry name" value="SWIB"/>
    <property type="match status" value="1"/>
</dbReference>
<dbReference type="Proteomes" id="UP001583280">
    <property type="component" value="Unassembled WGS sequence"/>
</dbReference>
<comment type="caution">
    <text evidence="3">The sequence shown here is derived from an EMBL/GenBank/DDBJ whole genome shotgun (WGS) entry which is preliminary data.</text>
</comment>
<evidence type="ECO:0000256" key="1">
    <source>
        <dbReference type="SAM" id="MobiDB-lite"/>
    </source>
</evidence>
<keyword evidence="3" id="KW-0418">Kinase</keyword>
<dbReference type="GO" id="GO:0004674">
    <property type="term" value="F:protein serine/threonine kinase activity"/>
    <property type="evidence" value="ECO:0007669"/>
    <property type="project" value="UniProtKB-KW"/>
</dbReference>
<dbReference type="PANTHER" id="PTHR13844">
    <property type="entry name" value="SWI/SNF-RELATED MATRIX-ASSOCIATED ACTIN-DEPENDENT REGULATOR OF CHROMATIN SUBFAMILY D"/>
    <property type="match status" value="1"/>
</dbReference>
<feature type="region of interest" description="Disordered" evidence="1">
    <location>
        <begin position="1"/>
        <end position="29"/>
    </location>
</feature>
<evidence type="ECO:0000313" key="4">
    <source>
        <dbReference type="Proteomes" id="UP001583280"/>
    </source>
</evidence>